<evidence type="ECO:0000256" key="1">
    <source>
        <dbReference type="SAM" id="SignalP"/>
    </source>
</evidence>
<dbReference type="InterPro" id="IPR013783">
    <property type="entry name" value="Ig-like_fold"/>
</dbReference>
<dbReference type="AlphaFoldDB" id="A0AAJ6BHT1"/>
<evidence type="ECO:0008006" key="4">
    <source>
        <dbReference type="Google" id="ProtNLM"/>
    </source>
</evidence>
<protein>
    <recommendedName>
        <fullName evidence="4">T9SS type A sorting domain-containing protein</fullName>
    </recommendedName>
</protein>
<proteinExistence type="predicted"/>
<evidence type="ECO:0000313" key="3">
    <source>
        <dbReference type="Proteomes" id="UP001220610"/>
    </source>
</evidence>
<organism evidence="2 3">
    <name type="scientific">Candidatus Pseudobacter hemicellulosilyticus</name>
    <dbReference type="NCBI Taxonomy" id="3121375"/>
    <lineage>
        <taxon>Bacteria</taxon>
        <taxon>Pseudomonadati</taxon>
        <taxon>Bacteroidota</taxon>
        <taxon>Chitinophagia</taxon>
        <taxon>Chitinophagales</taxon>
        <taxon>Chitinophagaceae</taxon>
        <taxon>Pseudobacter</taxon>
    </lineage>
</organism>
<feature type="signal peptide" evidence="1">
    <location>
        <begin position="1"/>
        <end position="21"/>
    </location>
</feature>
<reference evidence="2" key="1">
    <citation type="submission" date="2023-03" db="EMBL/GenBank/DDBJ databases">
        <title>Andean soil-derived lignocellulolytic bacterial consortium as a source of novel taxa and putative plastic-active enzymes.</title>
        <authorList>
            <person name="Diaz-Garcia L."/>
            <person name="Chuvochina M."/>
            <person name="Feuerriegel G."/>
            <person name="Bunk B."/>
            <person name="Sproer C."/>
            <person name="Streit W.R."/>
            <person name="Rodriguez L.M."/>
            <person name="Overmann J."/>
            <person name="Jimenez D.J."/>
        </authorList>
    </citation>
    <scope>NUCLEOTIDE SEQUENCE</scope>
    <source>
        <strain evidence="2">MAG 7</strain>
    </source>
</reference>
<accession>A0AAJ6BHT1</accession>
<evidence type="ECO:0000313" key="2">
    <source>
        <dbReference type="EMBL" id="WEK38060.1"/>
    </source>
</evidence>
<name>A0AAJ6BHT1_9BACT</name>
<keyword evidence="1" id="KW-0732">Signal</keyword>
<gene>
    <name evidence="2" type="ORF">P0Y53_11170</name>
</gene>
<sequence length="815" mass="85306">MQKIYLLFVALLLCCVSITHAQTRYWVGPANGLWSSSANWSATQGGGGGTTVPGDGASVIFTQESTVQADLSSDLSLSSLQVINSANVKLYTTTIGGVPRIITITGNSPAPNESFLIQSGAKLVDSTAGNGRFVLSFGTAATGRVDGTWVLTGAPGSTLNFGAGLQLPNDMSATTQLVINGSIIQEEVSINPATGTGTHGLMTFNSGSLFHVKKDNGATPHATWNASSTILITGAVTNLASISGSPVPGGVGNIVVNSPNIANPIHWALPNGLVIKGNLEFLNTNNQFITLASTISPTVAKSYTINGNLDISSSTKVYLARQAATADISYELQVDGNFNLAGSFDLREFSSSYTLSEPSVLRVKGSFVQTGAGYFGASATAVSSATELYVLEMNGTAAQTISSSTQTIDNNQNMVTLRLNNAAGVTLLTPLAVGKISWNSAGKGKLLTSVGSLLTINNTQYSDPTVINMPADNGYISGPVTRKTTGTGELRFPVGKGSSALRYVDVVPVDATPGNAPSSYTVEYFNAVYNVVAVSTPLRAVTNQEYWTIDRNSGSDARVILHLNGVSKIPGTTATDRVVVARFNSGTTSWESIKGTDGTEINPGNVTTGSVTSELLTSFSPFTLGIVPGNSLPVYLVDFNAKKGSGNTALLTWTVTSNSDPDRFEVLRSADGANFSSIGTVTATAGQLNFSFTDPSLPVGTTYYRLRMIDRSNVPMMSKIIALINGAEGFVITSLTPTVVVSQAKLSVSSSRKASLRLVVTDTYGRTILQQVSGISAGSQDIWINGLSILPAGTYQVTGYLDNGTRTSTMRFIKR</sequence>
<feature type="chain" id="PRO_5042570088" description="T9SS type A sorting domain-containing protein" evidence="1">
    <location>
        <begin position="22"/>
        <end position="815"/>
    </location>
</feature>
<dbReference type="Gene3D" id="2.60.40.10">
    <property type="entry name" value="Immunoglobulins"/>
    <property type="match status" value="1"/>
</dbReference>
<dbReference type="Proteomes" id="UP001220610">
    <property type="component" value="Chromosome"/>
</dbReference>
<dbReference type="EMBL" id="CP119311">
    <property type="protein sequence ID" value="WEK38060.1"/>
    <property type="molecule type" value="Genomic_DNA"/>
</dbReference>